<gene>
    <name evidence="1" type="ORF">REG_1160</name>
</gene>
<dbReference type="EMBL" id="GL379592">
    <property type="protein sequence ID" value="EFL91704.1"/>
    <property type="molecule type" value="Genomic_DNA"/>
</dbReference>
<dbReference type="Gene3D" id="3.90.176.10">
    <property type="entry name" value="Toxin ADP-ribosyltransferase, Chain A, domain 1"/>
    <property type="match status" value="1"/>
</dbReference>
<evidence type="ECO:0000313" key="1">
    <source>
        <dbReference type="EMBL" id="EFL91704.1"/>
    </source>
</evidence>
<accession>E0WT19</accession>
<dbReference type="Proteomes" id="UP000005726">
    <property type="component" value="Unassembled WGS sequence"/>
</dbReference>
<reference evidence="1" key="1">
    <citation type="journal article" date="2009" name="Environ. Microbiol.">
        <title>Dynamics of genome evolution in facultative symbionts of aphids.</title>
        <authorList>
            <person name="Degnan P.H."/>
            <person name="Leonardo T.E."/>
            <person name="Cass B.N."/>
            <person name="Hurwitz B."/>
            <person name="Stern D."/>
            <person name="Gibbs R.A."/>
            <person name="Richards S."/>
            <person name="Moran N.A."/>
        </authorList>
    </citation>
    <scope>NUCLEOTIDE SEQUENCE [LARGE SCALE GENOMIC DNA]</scope>
    <source>
        <strain evidence="1">LSR1</strain>
    </source>
</reference>
<organism evidence="1 2">
    <name type="scientific">Candidatus Regiella insecticola LSR1</name>
    <dbReference type="NCBI Taxonomy" id="663321"/>
    <lineage>
        <taxon>Bacteria</taxon>
        <taxon>Pseudomonadati</taxon>
        <taxon>Pseudomonadota</taxon>
        <taxon>Gammaproteobacteria</taxon>
        <taxon>Enterobacterales</taxon>
        <taxon>Enterobacteriaceae</taxon>
        <taxon>aphid secondary symbionts</taxon>
        <taxon>Candidatus Regiella</taxon>
    </lineage>
</organism>
<evidence type="ECO:0000313" key="2">
    <source>
        <dbReference type="Proteomes" id="UP000005726"/>
    </source>
</evidence>
<dbReference type="HOGENOM" id="CLU_2435411_0_0_6"/>
<protein>
    <submittedName>
        <fullName evidence="1">Uncharacterized protein</fullName>
    </submittedName>
</protein>
<dbReference type="AlphaFoldDB" id="E0WT19"/>
<proteinExistence type="predicted"/>
<name>E0WT19_9ENTR</name>
<sequence>MVPSAIIGFLTHCLREGGTLPELVRDYTVQAMNGLDTLPHYQGTVYHSEHVQDLAGLVAQLKPGQLVSDRGFLSTSASAEQGLGCCVLWL</sequence>
<keyword evidence="2" id="KW-1185">Reference proteome</keyword>